<accession>A0A6J4UNH7</accession>
<name>A0A6J4UNH7_9BACT</name>
<reference evidence="2" key="1">
    <citation type="submission" date="2020-02" db="EMBL/GenBank/DDBJ databases">
        <authorList>
            <person name="Meier V. D."/>
        </authorList>
    </citation>
    <scope>NUCLEOTIDE SEQUENCE</scope>
    <source>
        <strain evidence="2">AVDCRST_MAG73</strain>
    </source>
</reference>
<evidence type="ECO:0000256" key="1">
    <source>
        <dbReference type="SAM" id="MobiDB-lite"/>
    </source>
</evidence>
<dbReference type="AlphaFoldDB" id="A0A6J4UNH7"/>
<organism evidence="2">
    <name type="scientific">uncultured Thermomicrobiales bacterium</name>
    <dbReference type="NCBI Taxonomy" id="1645740"/>
    <lineage>
        <taxon>Bacteria</taxon>
        <taxon>Pseudomonadati</taxon>
        <taxon>Thermomicrobiota</taxon>
        <taxon>Thermomicrobia</taxon>
        <taxon>Thermomicrobiales</taxon>
        <taxon>environmental samples</taxon>
    </lineage>
</organism>
<sequence>GPWPAGPGCRRREPRSRSRPPPDQRRVLRRSFLFGTGTARRYPFGIRRLPIRCDGDRFLPHPGHDIGDAPPAWLGAGVGWLVRVARDHDGIRIRRRPFRDWEPGGTEQAL</sequence>
<feature type="non-terminal residue" evidence="2">
    <location>
        <position position="1"/>
    </location>
</feature>
<dbReference type="EMBL" id="CADCWE010000204">
    <property type="protein sequence ID" value="CAA9553946.1"/>
    <property type="molecule type" value="Genomic_DNA"/>
</dbReference>
<evidence type="ECO:0000313" key="2">
    <source>
        <dbReference type="EMBL" id="CAA9553946.1"/>
    </source>
</evidence>
<feature type="non-terminal residue" evidence="2">
    <location>
        <position position="110"/>
    </location>
</feature>
<feature type="region of interest" description="Disordered" evidence="1">
    <location>
        <begin position="1"/>
        <end position="29"/>
    </location>
</feature>
<gene>
    <name evidence="2" type="ORF">AVDCRST_MAG73-3058</name>
</gene>
<protein>
    <submittedName>
        <fullName evidence="2">Uncharacterized protein</fullName>
    </submittedName>
</protein>
<proteinExistence type="predicted"/>